<name>A0A8J3TZY8_9ACTN</name>
<evidence type="ECO:0000313" key="2">
    <source>
        <dbReference type="Proteomes" id="UP000622547"/>
    </source>
</evidence>
<gene>
    <name evidence="1" type="ORF">Pph01_11010</name>
</gene>
<keyword evidence="2" id="KW-1185">Reference proteome</keyword>
<dbReference type="AlphaFoldDB" id="A0A8J3TZY8"/>
<accession>A0A8J3TZY8</accession>
<comment type="caution">
    <text evidence="1">The sequence shown here is derived from an EMBL/GenBank/DDBJ whole genome shotgun (WGS) entry which is preliminary data.</text>
</comment>
<reference evidence="1 2" key="1">
    <citation type="submission" date="2021-01" db="EMBL/GenBank/DDBJ databases">
        <title>Whole genome shotgun sequence of Planotetraspora phitsanulokensis NBRC 104273.</title>
        <authorList>
            <person name="Komaki H."/>
            <person name="Tamura T."/>
        </authorList>
    </citation>
    <scope>NUCLEOTIDE SEQUENCE [LARGE SCALE GENOMIC DNA]</scope>
    <source>
        <strain evidence="1 2">NBRC 104273</strain>
    </source>
</reference>
<dbReference type="EMBL" id="BOOP01000003">
    <property type="protein sequence ID" value="GII36098.1"/>
    <property type="molecule type" value="Genomic_DNA"/>
</dbReference>
<evidence type="ECO:0000313" key="1">
    <source>
        <dbReference type="EMBL" id="GII36098.1"/>
    </source>
</evidence>
<sequence length="127" mass="13960">MTHASSGRRVTANIRCCPPGHPDIRRSSRHMGQKAYLAQYKPQHGRGVGDAAVAAFRPTPTHRGHLHMPCSAHPNVGEFAAGYARAPEGFKRHFLGLCDGCRSRWASWRCSLPGEGNPSAHRFRYSG</sequence>
<protein>
    <submittedName>
        <fullName evidence="1">Uncharacterized protein</fullName>
    </submittedName>
</protein>
<dbReference type="Proteomes" id="UP000622547">
    <property type="component" value="Unassembled WGS sequence"/>
</dbReference>
<organism evidence="1 2">
    <name type="scientific">Planotetraspora phitsanulokensis</name>
    <dbReference type="NCBI Taxonomy" id="575192"/>
    <lineage>
        <taxon>Bacteria</taxon>
        <taxon>Bacillati</taxon>
        <taxon>Actinomycetota</taxon>
        <taxon>Actinomycetes</taxon>
        <taxon>Streptosporangiales</taxon>
        <taxon>Streptosporangiaceae</taxon>
        <taxon>Planotetraspora</taxon>
    </lineage>
</organism>
<proteinExistence type="predicted"/>